<evidence type="ECO:0000313" key="1">
    <source>
        <dbReference type="EMBL" id="DAF58860.1"/>
    </source>
</evidence>
<proteinExistence type="predicted"/>
<protein>
    <submittedName>
        <fullName evidence="1">Uncharacterized protein</fullName>
    </submittedName>
</protein>
<accession>A0A8S5T688</accession>
<organism evidence="1">
    <name type="scientific">Siphoviridae sp. ctxMM9</name>
    <dbReference type="NCBI Taxonomy" id="2827973"/>
    <lineage>
        <taxon>Viruses</taxon>
        <taxon>Duplodnaviria</taxon>
        <taxon>Heunggongvirae</taxon>
        <taxon>Uroviricota</taxon>
        <taxon>Caudoviricetes</taxon>
    </lineage>
</organism>
<sequence length="30" mass="3545">MAELDTEPTSSYLEILSSYLVQPMEKQERR</sequence>
<name>A0A8S5T688_9CAUD</name>
<reference evidence="1" key="1">
    <citation type="journal article" date="2021" name="Proc. Natl. Acad. Sci. U.S.A.">
        <title>A Catalog of Tens of Thousands of Viruses from Human Metagenomes Reveals Hidden Associations with Chronic Diseases.</title>
        <authorList>
            <person name="Tisza M.J."/>
            <person name="Buck C.B."/>
        </authorList>
    </citation>
    <scope>NUCLEOTIDE SEQUENCE</scope>
    <source>
        <strain evidence="1">CtxMM9</strain>
    </source>
</reference>
<dbReference type="EMBL" id="BK032759">
    <property type="protein sequence ID" value="DAF58860.1"/>
    <property type="molecule type" value="Genomic_DNA"/>
</dbReference>